<dbReference type="InterPro" id="IPR011760">
    <property type="entry name" value="PsdUridine_synth_TruD_insert"/>
</dbReference>
<keyword evidence="3" id="KW-0413">Isomerase</keyword>
<dbReference type="PROSITE" id="PS50984">
    <property type="entry name" value="TRUD"/>
    <property type="match status" value="1"/>
</dbReference>
<comment type="catalytic activity">
    <reaction evidence="4">
        <text>a uridine in tRNA = a pseudouridine in tRNA</text>
        <dbReference type="Rhea" id="RHEA:54572"/>
        <dbReference type="Rhea" id="RHEA-COMP:13339"/>
        <dbReference type="Rhea" id="RHEA-COMP:13934"/>
        <dbReference type="ChEBI" id="CHEBI:65314"/>
        <dbReference type="ChEBI" id="CHEBI:65315"/>
    </reaction>
</comment>
<evidence type="ECO:0000313" key="6">
    <source>
        <dbReference type="Proteomes" id="UP000887581"/>
    </source>
</evidence>
<dbReference type="Gene3D" id="3.30.2350.20">
    <property type="entry name" value="TruD, catalytic domain"/>
    <property type="match status" value="1"/>
</dbReference>
<dbReference type="GO" id="GO:0003723">
    <property type="term" value="F:RNA binding"/>
    <property type="evidence" value="ECO:0007669"/>
    <property type="project" value="InterPro"/>
</dbReference>
<organism evidence="6 7">
    <name type="scientific">Setaria digitata</name>
    <dbReference type="NCBI Taxonomy" id="48799"/>
    <lineage>
        <taxon>Eukaryota</taxon>
        <taxon>Metazoa</taxon>
        <taxon>Ecdysozoa</taxon>
        <taxon>Nematoda</taxon>
        <taxon>Chromadorea</taxon>
        <taxon>Rhabditida</taxon>
        <taxon>Spirurina</taxon>
        <taxon>Spiruromorpha</taxon>
        <taxon>Filarioidea</taxon>
        <taxon>Setariidae</taxon>
        <taxon>Setaria</taxon>
    </lineage>
</organism>
<evidence type="ECO:0000313" key="7">
    <source>
        <dbReference type="WBParaSite" id="sdigi.contig124.g4833.t1"/>
    </source>
</evidence>
<protein>
    <submittedName>
        <fullName evidence="7">TRUD domain-containing protein</fullName>
    </submittedName>
</protein>
<dbReference type="GO" id="GO:0008033">
    <property type="term" value="P:tRNA processing"/>
    <property type="evidence" value="ECO:0007669"/>
    <property type="project" value="UniProtKB-KW"/>
</dbReference>
<dbReference type="CDD" id="cd02576">
    <property type="entry name" value="PseudoU_synth_ScPUS7"/>
    <property type="match status" value="1"/>
</dbReference>
<dbReference type="PROSITE" id="PS01268">
    <property type="entry name" value="UPF0024"/>
    <property type="match status" value="1"/>
</dbReference>
<keyword evidence="6" id="KW-1185">Reference proteome</keyword>
<dbReference type="PIRSF" id="PIRSF037016">
    <property type="entry name" value="Pseudouridin_synth_euk_prd"/>
    <property type="match status" value="1"/>
</dbReference>
<evidence type="ECO:0000259" key="5">
    <source>
        <dbReference type="PROSITE" id="PS50984"/>
    </source>
</evidence>
<dbReference type="InterPro" id="IPR001656">
    <property type="entry name" value="PsdUridine_synth_TruD"/>
</dbReference>
<evidence type="ECO:0000256" key="1">
    <source>
        <dbReference type="ARBA" id="ARBA00007953"/>
    </source>
</evidence>
<evidence type="ECO:0000256" key="4">
    <source>
        <dbReference type="ARBA" id="ARBA00036943"/>
    </source>
</evidence>
<evidence type="ECO:0000256" key="2">
    <source>
        <dbReference type="ARBA" id="ARBA00022694"/>
    </source>
</evidence>
<sequence length="524" mass="59107">MCRNIYQYQIQAHQFISAYVDKMEEDFFITEYINRKRNKLKCTIKKLYSDFIVNEITPDGTVLDITSSSAAETTVESKAVKKSDAKVNDIAAPEAVTVELASKIDVLLKDETGFVEIPTEGMDKQERTLIHEWIRARYNGFLDSQTVSNAIRVVIPDKRNRKRRTWPASRPDYVHFTLCKENKDTHYALSVISRFLGVKSSSFGICGTKDRRALTTQRVSLYRCEIKRLRELNSKLRGIWLTDFTTSSEPCKLGDLWGNRFKIILRDVQPFNEADLISRIEDFKLNGFINYFGTQRFGSCASNTAGIGIAILKKQWEVALKEILKPRSAHGSIREALDEWNRSSNASAALKKFMGSQAYATIEGQLLSSLSKNKYNYRAALLKLARNTRSLYVHAYQSLLWNKIATRRVKSKGIHAIAGDLNIHGHKIKDFENEEVAFPLISGSVQLPDNEGYSDPRAKLQTDLEGNTNAESTGTGDLRAIALEFSLPSGSYATVALREITRSDMSKMAQISTAKDEDDFTAAV</sequence>
<dbReference type="InterPro" id="IPR042214">
    <property type="entry name" value="TruD_catalytic"/>
</dbReference>
<dbReference type="GO" id="GO:0001522">
    <property type="term" value="P:pseudouridine synthesis"/>
    <property type="evidence" value="ECO:0007669"/>
    <property type="project" value="InterPro"/>
</dbReference>
<name>A0A915PK78_9BILA</name>
<dbReference type="GO" id="GO:0009982">
    <property type="term" value="F:pseudouridine synthase activity"/>
    <property type="evidence" value="ECO:0007669"/>
    <property type="project" value="InterPro"/>
</dbReference>
<dbReference type="Proteomes" id="UP000887581">
    <property type="component" value="Unplaced"/>
</dbReference>
<dbReference type="AlphaFoldDB" id="A0A915PK78"/>
<dbReference type="PANTHER" id="PTHR13326:SF31">
    <property type="entry name" value="PSEUDOURIDYLATE SYNTHASE 7 HOMOLOG"/>
    <property type="match status" value="1"/>
</dbReference>
<dbReference type="WBParaSite" id="sdigi.contig124.g4833.t1">
    <property type="protein sequence ID" value="sdigi.contig124.g4833.t1"/>
    <property type="gene ID" value="sdigi.contig124.g4833"/>
</dbReference>
<feature type="domain" description="TRUD" evidence="5">
    <location>
        <begin position="287"/>
        <end position="497"/>
    </location>
</feature>
<comment type="similarity">
    <text evidence="1">Belongs to the pseudouridine synthase TruD family.</text>
</comment>
<dbReference type="GO" id="GO:0005634">
    <property type="term" value="C:nucleus"/>
    <property type="evidence" value="ECO:0007669"/>
    <property type="project" value="TreeGrafter"/>
</dbReference>
<reference evidence="7" key="1">
    <citation type="submission" date="2022-11" db="UniProtKB">
        <authorList>
            <consortium name="WormBaseParasite"/>
        </authorList>
    </citation>
    <scope>IDENTIFICATION</scope>
</reference>
<evidence type="ECO:0000256" key="3">
    <source>
        <dbReference type="ARBA" id="ARBA00023235"/>
    </source>
</evidence>
<dbReference type="PANTHER" id="PTHR13326">
    <property type="entry name" value="TRNA PSEUDOURIDINE SYNTHASE D"/>
    <property type="match status" value="1"/>
</dbReference>
<dbReference type="Pfam" id="PF01142">
    <property type="entry name" value="TruD"/>
    <property type="match status" value="1"/>
</dbReference>
<dbReference type="SUPFAM" id="SSF55120">
    <property type="entry name" value="Pseudouridine synthase"/>
    <property type="match status" value="1"/>
</dbReference>
<dbReference type="InterPro" id="IPR020119">
    <property type="entry name" value="PsdUridine_synth_TruD_CS"/>
</dbReference>
<proteinExistence type="inferred from homology"/>
<dbReference type="NCBIfam" id="TIGR00094">
    <property type="entry name" value="tRNA_TruD_broad"/>
    <property type="match status" value="1"/>
</dbReference>
<dbReference type="InterPro" id="IPR020103">
    <property type="entry name" value="PsdUridine_synth_cat_dom_sf"/>
</dbReference>
<accession>A0A915PK78</accession>
<keyword evidence="2" id="KW-0819">tRNA processing</keyword>